<dbReference type="OrthoDB" id="3467339at2"/>
<evidence type="ECO:0000313" key="3">
    <source>
        <dbReference type="EMBL" id="TQM76384.1"/>
    </source>
</evidence>
<evidence type="ECO:0000256" key="1">
    <source>
        <dbReference type="ARBA" id="ARBA00004948"/>
    </source>
</evidence>
<dbReference type="AlphaFoldDB" id="A0A543J0N5"/>
<evidence type="ECO:0000259" key="2">
    <source>
        <dbReference type="Pfam" id="PF03070"/>
    </source>
</evidence>
<reference evidence="3 4" key="1">
    <citation type="submission" date="2019-06" db="EMBL/GenBank/DDBJ databases">
        <title>Sequencing the genomes of 1000 actinobacteria strains.</title>
        <authorList>
            <person name="Klenk H.-P."/>
        </authorList>
    </citation>
    <scope>NUCLEOTIDE SEQUENCE [LARGE SCALE GENOMIC DNA]</scope>
    <source>
        <strain evidence="3 4">DSM 43186</strain>
    </source>
</reference>
<organism evidence="3 4">
    <name type="scientific">Thermopolyspora flexuosa</name>
    <dbReference type="NCBI Taxonomy" id="103836"/>
    <lineage>
        <taxon>Bacteria</taxon>
        <taxon>Bacillati</taxon>
        <taxon>Actinomycetota</taxon>
        <taxon>Actinomycetes</taxon>
        <taxon>Streptosporangiales</taxon>
        <taxon>Streptosporangiaceae</taxon>
        <taxon>Thermopolyspora</taxon>
    </lineage>
</organism>
<dbReference type="RefSeq" id="WP_142260275.1">
    <property type="nucleotide sequence ID" value="NZ_BMPV01000001.1"/>
</dbReference>
<dbReference type="InterPro" id="IPR004305">
    <property type="entry name" value="Thiaminase-2/PQQC"/>
</dbReference>
<keyword evidence="4" id="KW-1185">Reference proteome</keyword>
<feature type="domain" description="Thiaminase-2/PQQC" evidence="2">
    <location>
        <begin position="23"/>
        <end position="213"/>
    </location>
</feature>
<sequence>MGKPTAKELIAAAAKEIVVGPNTFLDLLEEGRVPNDRLRAFAGEQYWILRSDQRSFAALAARFPEAPAGEMFLSLSGGEIQAQRLLVTFADAVGADEAFLRRYEPDPLAQTYPAYLAWSAINGTLSGITLAMLTNFGVWGAYCARTAGALASRYDLAENAVAFFHFFSKMPPGFEEQATTVIQAGLDAGEDSAMALRMARALYRYEIAFWDALAEGL</sequence>
<dbReference type="Pfam" id="PF03070">
    <property type="entry name" value="TENA_THI-4"/>
    <property type="match status" value="1"/>
</dbReference>
<gene>
    <name evidence="3" type="ORF">FHX40_3118</name>
</gene>
<name>A0A543J0N5_9ACTN</name>
<protein>
    <submittedName>
        <fullName evidence="3">Thiaminase</fullName>
    </submittedName>
</protein>
<dbReference type="Gene3D" id="1.20.910.10">
    <property type="entry name" value="Heme oxygenase-like"/>
    <property type="match status" value="1"/>
</dbReference>
<dbReference type="SUPFAM" id="SSF48613">
    <property type="entry name" value="Heme oxygenase-like"/>
    <property type="match status" value="1"/>
</dbReference>
<comment type="caution">
    <text evidence="3">The sequence shown here is derived from an EMBL/GenBank/DDBJ whole genome shotgun (WGS) entry which is preliminary data.</text>
</comment>
<comment type="pathway">
    <text evidence="1">Cofactor biosynthesis; thiamine diphosphate biosynthesis.</text>
</comment>
<dbReference type="EMBL" id="VFPQ01000001">
    <property type="protein sequence ID" value="TQM76384.1"/>
    <property type="molecule type" value="Genomic_DNA"/>
</dbReference>
<dbReference type="InterPro" id="IPR016084">
    <property type="entry name" value="Haem_Oase-like_multi-hlx"/>
</dbReference>
<proteinExistence type="predicted"/>
<accession>A0A543J0N5</accession>
<evidence type="ECO:0000313" key="4">
    <source>
        <dbReference type="Proteomes" id="UP000319213"/>
    </source>
</evidence>
<dbReference type="Proteomes" id="UP000319213">
    <property type="component" value="Unassembled WGS sequence"/>
</dbReference>